<protein>
    <submittedName>
        <fullName evidence="2">Uncharacterized protein</fullName>
    </submittedName>
</protein>
<gene>
    <name evidence="2" type="ORF">GCM10023217_20980</name>
</gene>
<accession>A0ABP8Z9I0</accession>
<keyword evidence="1" id="KW-0472">Membrane</keyword>
<name>A0ABP8Z9I0_9ACTN</name>
<evidence type="ECO:0000256" key="1">
    <source>
        <dbReference type="SAM" id="Phobius"/>
    </source>
</evidence>
<keyword evidence="1" id="KW-0812">Transmembrane</keyword>
<evidence type="ECO:0000313" key="3">
    <source>
        <dbReference type="Proteomes" id="UP001500822"/>
    </source>
</evidence>
<sequence length="52" mass="5640">MVQKLAYLYSWPDLFDPNGTGLNAATQSMLTLFVGVMFGVNAAQAGVSQCRR</sequence>
<proteinExistence type="predicted"/>
<organism evidence="2 3">
    <name type="scientific">Gordonia alkaliphila</name>
    <dbReference type="NCBI Taxonomy" id="1053547"/>
    <lineage>
        <taxon>Bacteria</taxon>
        <taxon>Bacillati</taxon>
        <taxon>Actinomycetota</taxon>
        <taxon>Actinomycetes</taxon>
        <taxon>Mycobacteriales</taxon>
        <taxon>Gordoniaceae</taxon>
        <taxon>Gordonia</taxon>
    </lineage>
</organism>
<feature type="transmembrane region" description="Helical" evidence="1">
    <location>
        <begin position="20"/>
        <end position="43"/>
    </location>
</feature>
<dbReference type="EMBL" id="BAABIE010000009">
    <property type="protein sequence ID" value="GAA4750336.1"/>
    <property type="molecule type" value="Genomic_DNA"/>
</dbReference>
<keyword evidence="3" id="KW-1185">Reference proteome</keyword>
<reference evidence="3" key="1">
    <citation type="journal article" date="2019" name="Int. J. Syst. Evol. Microbiol.">
        <title>The Global Catalogue of Microorganisms (GCM) 10K type strain sequencing project: providing services to taxonomists for standard genome sequencing and annotation.</title>
        <authorList>
            <consortium name="The Broad Institute Genomics Platform"/>
            <consortium name="The Broad Institute Genome Sequencing Center for Infectious Disease"/>
            <person name="Wu L."/>
            <person name="Ma J."/>
        </authorList>
    </citation>
    <scope>NUCLEOTIDE SEQUENCE [LARGE SCALE GENOMIC DNA]</scope>
    <source>
        <strain evidence="3">JCM 18077</strain>
    </source>
</reference>
<keyword evidence="1" id="KW-1133">Transmembrane helix</keyword>
<comment type="caution">
    <text evidence="2">The sequence shown here is derived from an EMBL/GenBank/DDBJ whole genome shotgun (WGS) entry which is preliminary data.</text>
</comment>
<evidence type="ECO:0000313" key="2">
    <source>
        <dbReference type="EMBL" id="GAA4750336.1"/>
    </source>
</evidence>
<dbReference type="Proteomes" id="UP001500822">
    <property type="component" value="Unassembled WGS sequence"/>
</dbReference>